<comment type="caution">
    <text evidence="4">The sequence shown here is derived from an EMBL/GenBank/DDBJ whole genome shotgun (WGS) entry which is preliminary data.</text>
</comment>
<evidence type="ECO:0000313" key="4">
    <source>
        <dbReference type="EMBL" id="GHP02821.1"/>
    </source>
</evidence>
<dbReference type="CDD" id="cd01770">
    <property type="entry name" value="UBX_UBXN2"/>
    <property type="match status" value="1"/>
</dbReference>
<feature type="compositionally biased region" description="Basic and acidic residues" evidence="1">
    <location>
        <begin position="156"/>
        <end position="166"/>
    </location>
</feature>
<accession>A0A830HB49</accession>
<feature type="region of interest" description="Disordered" evidence="1">
    <location>
        <begin position="185"/>
        <end position="205"/>
    </location>
</feature>
<gene>
    <name evidence="4" type="ORF">PPROV_000157600</name>
</gene>
<dbReference type="PANTHER" id="PTHR23333:SF20">
    <property type="entry name" value="NSFL1 COFACTOR P47"/>
    <property type="match status" value="1"/>
</dbReference>
<feature type="domain" description="SEP" evidence="3">
    <location>
        <begin position="209"/>
        <end position="274"/>
    </location>
</feature>
<keyword evidence="5" id="KW-1185">Reference proteome</keyword>
<protein>
    <submittedName>
        <fullName evidence="4">UBA and UBX domain-containing protein</fullName>
    </submittedName>
</protein>
<dbReference type="Gene3D" id="1.10.8.10">
    <property type="entry name" value="DNA helicase RuvA subunit, C-terminal domain"/>
    <property type="match status" value="1"/>
</dbReference>
<proteinExistence type="predicted"/>
<dbReference type="PROSITE" id="PS51399">
    <property type="entry name" value="SEP"/>
    <property type="match status" value="1"/>
</dbReference>
<reference evidence="4" key="1">
    <citation type="submission" date="2020-10" db="EMBL/GenBank/DDBJ databases">
        <title>Unveiling of a novel bifunctional photoreceptor, Dualchrome1, isolated from a cosmopolitan green alga.</title>
        <authorList>
            <person name="Suzuki S."/>
            <person name="Kawachi M."/>
        </authorList>
    </citation>
    <scope>NUCLEOTIDE SEQUENCE</scope>
    <source>
        <strain evidence="4">NIES 2893</strain>
    </source>
</reference>
<dbReference type="InterPro" id="IPR029071">
    <property type="entry name" value="Ubiquitin-like_domsf"/>
</dbReference>
<dbReference type="SMART" id="SM00553">
    <property type="entry name" value="SEP"/>
    <property type="match status" value="1"/>
</dbReference>
<sequence>MADSDVAVTQFLEITGTSDAAVASSLLEAHSGDVAAAVEAFFASMDDGGPGAMGAPGAPMVTDSGVAPTLLGAGGAGAGGSRSAGAGRRGGAAAGGGNNVRGFSDLARTPQDDEEAEQEFYTGGEKSGLAVVDPKKRARGGGDGDAVASLFDRARESGAVDGRPEDLTVGGSGAGAGGFFTGQARTLSGAGSEPTTDAPPAAGADGDAPVVHTITFWENGFTVDDGPLRGIDDPANAPFMQSIARGECPRELEPTTRGAPVHVNLVRKMEPYSAPPEPKYRAFAGTGNKLVAGDAAEGSMAAQAAQAAAAAASSKPASSDEPFSVDDSLPSTSIQLRLRDGSRAVARFNQDVHTVADIRGFIDRLQGGGGAPYALVSGFPPKVLTDESQTISAAGLAGAVVQQK</sequence>
<dbReference type="SUPFAM" id="SSF102848">
    <property type="entry name" value="NSFL1 (p97 ATPase) cofactor p47, SEP domain"/>
    <property type="match status" value="1"/>
</dbReference>
<dbReference type="InterPro" id="IPR036241">
    <property type="entry name" value="NSFL1C_SEP_dom_sf"/>
</dbReference>
<organism evidence="4 5">
    <name type="scientific">Pycnococcus provasolii</name>
    <dbReference type="NCBI Taxonomy" id="41880"/>
    <lineage>
        <taxon>Eukaryota</taxon>
        <taxon>Viridiplantae</taxon>
        <taxon>Chlorophyta</taxon>
        <taxon>Pseudoscourfieldiophyceae</taxon>
        <taxon>Pseudoscourfieldiales</taxon>
        <taxon>Pycnococcaceae</taxon>
        <taxon>Pycnococcus</taxon>
    </lineage>
</organism>
<dbReference type="GO" id="GO:0007030">
    <property type="term" value="P:Golgi organization"/>
    <property type="evidence" value="ECO:0007669"/>
    <property type="project" value="TreeGrafter"/>
</dbReference>
<dbReference type="PROSITE" id="PS50033">
    <property type="entry name" value="UBX"/>
    <property type="match status" value="1"/>
</dbReference>
<dbReference type="GO" id="GO:0043161">
    <property type="term" value="P:proteasome-mediated ubiquitin-dependent protein catabolic process"/>
    <property type="evidence" value="ECO:0007669"/>
    <property type="project" value="TreeGrafter"/>
</dbReference>
<dbReference type="GO" id="GO:0031468">
    <property type="term" value="P:nuclear membrane reassembly"/>
    <property type="evidence" value="ECO:0007669"/>
    <property type="project" value="TreeGrafter"/>
</dbReference>
<dbReference type="GO" id="GO:0061025">
    <property type="term" value="P:membrane fusion"/>
    <property type="evidence" value="ECO:0007669"/>
    <property type="project" value="TreeGrafter"/>
</dbReference>
<dbReference type="Pfam" id="PF00789">
    <property type="entry name" value="UBX"/>
    <property type="match status" value="1"/>
</dbReference>
<dbReference type="Gene3D" id="3.30.420.210">
    <property type="entry name" value="SEP domain"/>
    <property type="match status" value="1"/>
</dbReference>
<evidence type="ECO:0000259" key="2">
    <source>
        <dbReference type="PROSITE" id="PS50033"/>
    </source>
</evidence>
<dbReference type="GO" id="GO:0005829">
    <property type="term" value="C:cytosol"/>
    <property type="evidence" value="ECO:0007669"/>
    <property type="project" value="TreeGrafter"/>
</dbReference>
<dbReference type="PANTHER" id="PTHR23333">
    <property type="entry name" value="UBX DOMAIN CONTAINING PROTEIN"/>
    <property type="match status" value="1"/>
</dbReference>
<dbReference type="EMBL" id="BNJQ01000004">
    <property type="protein sequence ID" value="GHP02821.1"/>
    <property type="molecule type" value="Genomic_DNA"/>
</dbReference>
<evidence type="ECO:0000313" key="5">
    <source>
        <dbReference type="Proteomes" id="UP000660262"/>
    </source>
</evidence>
<dbReference type="InterPro" id="IPR001012">
    <property type="entry name" value="UBX_dom"/>
</dbReference>
<dbReference type="AlphaFoldDB" id="A0A830HB49"/>
<dbReference type="Pfam" id="PF14555">
    <property type="entry name" value="UBA_4"/>
    <property type="match status" value="1"/>
</dbReference>
<dbReference type="SUPFAM" id="SSF54236">
    <property type="entry name" value="Ubiquitin-like"/>
    <property type="match status" value="1"/>
</dbReference>
<dbReference type="Proteomes" id="UP000660262">
    <property type="component" value="Unassembled WGS sequence"/>
</dbReference>
<feature type="region of interest" description="Disordered" evidence="1">
    <location>
        <begin position="75"/>
        <end position="122"/>
    </location>
</feature>
<name>A0A830HB49_9CHLO</name>
<dbReference type="Pfam" id="PF08059">
    <property type="entry name" value="SEP"/>
    <property type="match status" value="1"/>
</dbReference>
<dbReference type="GO" id="GO:0005634">
    <property type="term" value="C:nucleus"/>
    <property type="evidence" value="ECO:0007669"/>
    <property type="project" value="TreeGrafter"/>
</dbReference>
<dbReference type="GO" id="GO:0000045">
    <property type="term" value="P:autophagosome assembly"/>
    <property type="evidence" value="ECO:0007669"/>
    <property type="project" value="TreeGrafter"/>
</dbReference>
<evidence type="ECO:0000259" key="3">
    <source>
        <dbReference type="PROSITE" id="PS51399"/>
    </source>
</evidence>
<dbReference type="FunFam" id="3.30.420.210:FF:000005">
    <property type="entry name" value="Plant UBX domain-containing protein 4"/>
    <property type="match status" value="1"/>
</dbReference>
<evidence type="ECO:0000256" key="1">
    <source>
        <dbReference type="SAM" id="MobiDB-lite"/>
    </source>
</evidence>
<feature type="compositionally biased region" description="Gly residues" evidence="1">
    <location>
        <begin position="75"/>
        <end position="99"/>
    </location>
</feature>
<dbReference type="OrthoDB" id="25887at2759"/>
<dbReference type="SMART" id="SM00166">
    <property type="entry name" value="UBX"/>
    <property type="match status" value="1"/>
</dbReference>
<dbReference type="GO" id="GO:0043130">
    <property type="term" value="F:ubiquitin binding"/>
    <property type="evidence" value="ECO:0007669"/>
    <property type="project" value="TreeGrafter"/>
</dbReference>
<dbReference type="InterPro" id="IPR012989">
    <property type="entry name" value="SEP_domain"/>
</dbReference>
<feature type="domain" description="UBX" evidence="2">
    <location>
        <begin position="327"/>
        <end position="404"/>
    </location>
</feature>
<dbReference type="Gene3D" id="3.10.20.90">
    <property type="entry name" value="Phosphatidylinositol 3-kinase Catalytic Subunit, Chain A, domain 1"/>
    <property type="match status" value="1"/>
</dbReference>
<feature type="region of interest" description="Disordered" evidence="1">
    <location>
        <begin position="156"/>
        <end position="175"/>
    </location>
</feature>
<feature type="compositionally biased region" description="Low complexity" evidence="1">
    <location>
        <begin position="194"/>
        <end position="205"/>
    </location>
</feature>